<dbReference type="EMBL" id="JAMZEL010000024">
    <property type="protein sequence ID" value="MCP1386398.1"/>
    <property type="molecule type" value="Genomic_DNA"/>
</dbReference>
<accession>A0ABT1G023</accession>
<dbReference type="Proteomes" id="UP001204772">
    <property type="component" value="Unassembled WGS sequence"/>
</dbReference>
<keyword evidence="1" id="KW-0812">Transmembrane</keyword>
<keyword evidence="3" id="KW-1185">Reference proteome</keyword>
<organism evidence="2 3">
    <name type="scientific">Runella salmonicolor</name>
    <dbReference type="NCBI Taxonomy" id="2950278"/>
    <lineage>
        <taxon>Bacteria</taxon>
        <taxon>Pseudomonadati</taxon>
        <taxon>Bacteroidota</taxon>
        <taxon>Cytophagia</taxon>
        <taxon>Cytophagales</taxon>
        <taxon>Spirosomataceae</taxon>
        <taxon>Runella</taxon>
    </lineage>
</organism>
<comment type="caution">
    <text evidence="2">The sequence shown here is derived from an EMBL/GenBank/DDBJ whole genome shotgun (WGS) entry which is preliminary data.</text>
</comment>
<reference evidence="2 3" key="1">
    <citation type="submission" date="2022-06" db="EMBL/GenBank/DDBJ databases">
        <title>Runella sp. S5 genome sequencing.</title>
        <authorList>
            <person name="Park S."/>
        </authorList>
    </citation>
    <scope>NUCLEOTIDE SEQUENCE [LARGE SCALE GENOMIC DNA]</scope>
    <source>
        <strain evidence="2 3">S5</strain>
    </source>
</reference>
<sequence>MELNKKGQELKVAHAEINKYEKWVKYAVITIIIIVALFLVKIFRG</sequence>
<evidence type="ECO:0000256" key="1">
    <source>
        <dbReference type="SAM" id="Phobius"/>
    </source>
</evidence>
<protein>
    <submittedName>
        <fullName evidence="2">Uncharacterized protein</fullName>
    </submittedName>
</protein>
<evidence type="ECO:0000313" key="2">
    <source>
        <dbReference type="EMBL" id="MCP1386398.1"/>
    </source>
</evidence>
<feature type="transmembrane region" description="Helical" evidence="1">
    <location>
        <begin position="23"/>
        <end position="43"/>
    </location>
</feature>
<gene>
    <name evidence="2" type="ORF">NCI00_28405</name>
</gene>
<name>A0ABT1G023_9BACT</name>
<evidence type="ECO:0000313" key="3">
    <source>
        <dbReference type="Proteomes" id="UP001204772"/>
    </source>
</evidence>
<keyword evidence="1" id="KW-1133">Transmembrane helix</keyword>
<keyword evidence="1" id="KW-0472">Membrane</keyword>
<proteinExistence type="predicted"/>
<dbReference type="RefSeq" id="WP_253533237.1">
    <property type="nucleotide sequence ID" value="NZ_JAMZEL010000024.1"/>
</dbReference>